<dbReference type="Pfam" id="PF04892">
    <property type="entry name" value="VanZ"/>
    <property type="match status" value="1"/>
</dbReference>
<feature type="transmembrane region" description="Helical" evidence="1">
    <location>
        <begin position="128"/>
        <end position="145"/>
    </location>
</feature>
<dbReference type="RefSeq" id="WP_243117048.1">
    <property type="nucleotide sequence ID" value="NZ_SMGQ01000015.1"/>
</dbReference>
<proteinExistence type="predicted"/>
<evidence type="ECO:0000259" key="2">
    <source>
        <dbReference type="Pfam" id="PF04892"/>
    </source>
</evidence>
<protein>
    <submittedName>
        <fullName evidence="3">Glycopeptide antibiotics resistance protein</fullName>
    </submittedName>
</protein>
<keyword evidence="4" id="KW-1185">Reference proteome</keyword>
<keyword evidence="1" id="KW-1133">Transmembrane helix</keyword>
<organism evidence="3 4">
    <name type="scientific">Natranaerovirga hydrolytica</name>
    <dbReference type="NCBI Taxonomy" id="680378"/>
    <lineage>
        <taxon>Bacteria</taxon>
        <taxon>Bacillati</taxon>
        <taxon>Bacillota</taxon>
        <taxon>Clostridia</taxon>
        <taxon>Lachnospirales</taxon>
        <taxon>Natranaerovirgaceae</taxon>
        <taxon>Natranaerovirga</taxon>
    </lineage>
</organism>
<dbReference type="Proteomes" id="UP000294545">
    <property type="component" value="Unassembled WGS sequence"/>
</dbReference>
<dbReference type="PANTHER" id="PTHR36834:SF2">
    <property type="entry name" value="MEMBRANE PROTEIN"/>
    <property type="match status" value="1"/>
</dbReference>
<evidence type="ECO:0000313" key="4">
    <source>
        <dbReference type="Proteomes" id="UP000294545"/>
    </source>
</evidence>
<name>A0A4V2PZN4_9FIRM</name>
<evidence type="ECO:0000313" key="3">
    <source>
        <dbReference type="EMBL" id="TCK90531.1"/>
    </source>
</evidence>
<evidence type="ECO:0000256" key="1">
    <source>
        <dbReference type="SAM" id="Phobius"/>
    </source>
</evidence>
<dbReference type="AlphaFoldDB" id="A0A4V2PZN4"/>
<feature type="domain" description="VanZ-like" evidence="2">
    <location>
        <begin position="18"/>
        <end position="144"/>
    </location>
</feature>
<gene>
    <name evidence="3" type="ORF">EDC19_2300</name>
</gene>
<sequence length="166" mass="19710">MKGNNIKKYYKPMIYTVFVIYIFLLMNVLFFSDYYGRTQILDQYTYNVIPFKEIKRFIIYRNNMGFIYWLTNLLGNIIAFIPMGFFMPIISKHYKSFLKVTFSSLFISLMIETLQLYYRVGIFDVDDIILNTLGGAIGYILYKITKIIYKKIKRYTVGEKDGKISA</sequence>
<dbReference type="InterPro" id="IPR053150">
    <property type="entry name" value="Teicoplanin_resist-assoc"/>
</dbReference>
<keyword evidence="1" id="KW-0472">Membrane</keyword>
<comment type="caution">
    <text evidence="3">The sequence shown here is derived from an EMBL/GenBank/DDBJ whole genome shotgun (WGS) entry which is preliminary data.</text>
</comment>
<dbReference type="PANTHER" id="PTHR36834">
    <property type="entry name" value="MEMBRANE PROTEIN-RELATED"/>
    <property type="match status" value="1"/>
</dbReference>
<dbReference type="EMBL" id="SMGQ01000015">
    <property type="protein sequence ID" value="TCK90531.1"/>
    <property type="molecule type" value="Genomic_DNA"/>
</dbReference>
<feature type="transmembrane region" description="Helical" evidence="1">
    <location>
        <begin position="12"/>
        <end position="31"/>
    </location>
</feature>
<feature type="transmembrane region" description="Helical" evidence="1">
    <location>
        <begin position="97"/>
        <end position="116"/>
    </location>
</feature>
<feature type="transmembrane region" description="Helical" evidence="1">
    <location>
        <begin position="66"/>
        <end position="90"/>
    </location>
</feature>
<accession>A0A4V2PZN4</accession>
<dbReference type="InterPro" id="IPR006976">
    <property type="entry name" value="VanZ-like"/>
</dbReference>
<keyword evidence="1" id="KW-0812">Transmembrane</keyword>
<reference evidence="3 4" key="1">
    <citation type="submission" date="2019-03" db="EMBL/GenBank/DDBJ databases">
        <title>Genomic Encyclopedia of Type Strains, Phase IV (KMG-IV): sequencing the most valuable type-strain genomes for metagenomic binning, comparative biology and taxonomic classification.</title>
        <authorList>
            <person name="Goeker M."/>
        </authorList>
    </citation>
    <scope>NUCLEOTIDE SEQUENCE [LARGE SCALE GENOMIC DNA]</scope>
    <source>
        <strain evidence="3 4">DSM 24176</strain>
    </source>
</reference>